<evidence type="ECO:0000313" key="1">
    <source>
        <dbReference type="EMBL" id="VIO94546.1"/>
    </source>
</evidence>
<sequence length="162" mass="18804">MDMHACRHACGSTHRCACMCTYLFHFQKKFLSWKEGRKEGGLLLPISILKAYFTDIQIQIKRQRAKRLLLCTPYFIYYLSSVNEMISMICLDLIPKGIRLQFYNSNIKISNLLESHRSEQHAKIITEERCRFWRLLNTDGALDDIFSGKTVSGKRSSQLCSA</sequence>
<accession>A0A4E9FE10</accession>
<dbReference type="Proteomes" id="UP000006672">
    <property type="component" value="Unassembled WGS sequence"/>
</dbReference>
<dbReference type="RefSeq" id="XP_042935039.1">
    <property type="nucleotide sequence ID" value="XM_043079105.1"/>
</dbReference>
<evidence type="ECO:0000313" key="2">
    <source>
        <dbReference type="Proteomes" id="UP000006672"/>
    </source>
</evidence>
<dbReference type="CTD" id="66058835"/>
<dbReference type="KEGG" id="bmy:BM_BM17529"/>
<organism evidence="1">
    <name type="scientific">Brugia malayi</name>
    <name type="common">Filarial nematode worm</name>
    <dbReference type="NCBI Taxonomy" id="6279"/>
    <lineage>
        <taxon>Eukaryota</taxon>
        <taxon>Metazoa</taxon>
        <taxon>Ecdysozoa</taxon>
        <taxon>Nematoda</taxon>
        <taxon>Chromadorea</taxon>
        <taxon>Rhabditida</taxon>
        <taxon>Spirurina</taxon>
        <taxon>Spiruromorpha</taxon>
        <taxon>Filarioidea</taxon>
        <taxon>Onchocercidae</taxon>
        <taxon>Brugia</taxon>
    </lineage>
</organism>
<accession>A0A5S6PDK5</accession>
<keyword evidence="2" id="KW-1185">Reference proteome</keyword>
<reference evidence="2" key="1">
    <citation type="journal article" date="2007" name="Science">
        <title>Draft genome of the filarial nematode parasite Brugia malayi.</title>
        <authorList>
            <person name="Ghedin E."/>
            <person name="Wang S."/>
            <person name="Spiro D."/>
            <person name="Caler E."/>
            <person name="Zhao Q."/>
            <person name="Crabtree J."/>
            <person name="Allen J.E."/>
            <person name="Delcher A.L."/>
            <person name="Guiliano D.B."/>
            <person name="Miranda-Saavedra D."/>
            <person name="Angiuoli S.V."/>
            <person name="Creasy T."/>
            <person name="Amedeo P."/>
            <person name="Haas B."/>
            <person name="El-Sayed N.M."/>
            <person name="Wortman J.R."/>
            <person name="Feldblyum T."/>
            <person name="Tallon L."/>
            <person name="Schatz M."/>
            <person name="Shumway M."/>
            <person name="Koo H."/>
            <person name="Salzberg S.L."/>
            <person name="Schobel S."/>
            <person name="Pertea M."/>
            <person name="Pop M."/>
            <person name="White O."/>
            <person name="Barton G.J."/>
            <person name="Carlow C.K."/>
            <person name="Crawford M.J."/>
            <person name="Daub J."/>
            <person name="Dimmic M.W."/>
            <person name="Estes C.F."/>
            <person name="Foster J.M."/>
            <person name="Ganatra M."/>
            <person name="Gregory W.F."/>
            <person name="Johnson N.M."/>
            <person name="Jin J."/>
            <person name="Komuniecki R."/>
            <person name="Korf I."/>
            <person name="Kumar S."/>
            <person name="Laney S."/>
            <person name="Li B.W."/>
            <person name="Li W."/>
            <person name="Lindblom T.H."/>
            <person name="Lustigman S."/>
            <person name="Ma D."/>
            <person name="Maina C.V."/>
            <person name="Martin D.M."/>
            <person name="McCarter J.P."/>
            <person name="McReynolds L."/>
            <person name="Mitreva M."/>
            <person name="Nutman T.B."/>
            <person name="Parkinson J."/>
            <person name="Peregrin-Alvarez J.M."/>
            <person name="Poole C."/>
            <person name="Ren Q."/>
            <person name="Saunders L."/>
            <person name="Sluder A.E."/>
            <person name="Smith K."/>
            <person name="Stanke M."/>
            <person name="Unnasch T.R."/>
            <person name="Ware J."/>
            <person name="Wei A.D."/>
            <person name="Weil G."/>
            <person name="Williams D.J."/>
            <person name="Zhang Y."/>
            <person name="Williams S.A."/>
            <person name="Fraser-Liggett C."/>
            <person name="Slatko B."/>
            <person name="Blaxter M.L."/>
            <person name="Scott A.L."/>
        </authorList>
    </citation>
    <scope>NUCLEOTIDE SEQUENCE</scope>
    <source>
        <strain evidence="2">FR3</strain>
    </source>
</reference>
<reference evidence="1" key="2">
    <citation type="submission" date="2019-04" db="EMBL/GenBank/DDBJ databases">
        <authorList>
            <person name="Howe K."/>
            <person name="Paulini M."/>
            <person name="Williams G."/>
        </authorList>
    </citation>
    <scope>NUCLEOTIDE SEQUENCE [LARGE SCALE GENOMIC DNA]</scope>
    <source>
        <strain evidence="1">FR3</strain>
    </source>
</reference>
<dbReference type="AlphaFoldDB" id="A0A4E9FE10"/>
<dbReference type="WBParaSite" id="Bm17529.1">
    <property type="protein sequence ID" value="Bm17529.1"/>
    <property type="gene ID" value="WBGene00268672"/>
</dbReference>
<name>A0A4E9FE10_BRUMA</name>
<gene>
    <name evidence="1 3" type="primary">Bm17529</name>
    <name evidence="1" type="ORF">BM_BM17529</name>
</gene>
<evidence type="ECO:0000313" key="3">
    <source>
        <dbReference type="WBParaSite" id="Bm17529.1"/>
    </source>
</evidence>
<dbReference type="EMBL" id="CAAKNF010000193">
    <property type="protein sequence ID" value="VIO94546.1"/>
    <property type="molecule type" value="Genomic_DNA"/>
</dbReference>
<reference evidence="3" key="3">
    <citation type="submission" date="2019-12" db="UniProtKB">
        <authorList>
            <consortium name="WormBaseParasite"/>
        </authorList>
    </citation>
    <scope>IDENTIFICATION</scope>
</reference>
<protein>
    <submittedName>
        <fullName evidence="1 3">Uncharacterized protein</fullName>
    </submittedName>
</protein>
<proteinExistence type="predicted"/>
<dbReference type="GeneID" id="66058835"/>